<feature type="coiled-coil region" evidence="4">
    <location>
        <begin position="168"/>
        <end position="257"/>
    </location>
</feature>
<feature type="compositionally biased region" description="Basic and acidic residues" evidence="5">
    <location>
        <begin position="890"/>
        <end position="906"/>
    </location>
</feature>
<feature type="region of interest" description="Disordered" evidence="5">
    <location>
        <begin position="890"/>
        <end position="961"/>
    </location>
</feature>
<evidence type="ECO:0000256" key="3">
    <source>
        <dbReference type="PROSITE-ProRule" id="PRU00175"/>
    </source>
</evidence>
<feature type="compositionally biased region" description="Polar residues" evidence="5">
    <location>
        <begin position="450"/>
        <end position="465"/>
    </location>
</feature>
<dbReference type="PANTHER" id="PTHR14609">
    <property type="entry name" value="RING FINGER PROTEIN 219"/>
    <property type="match status" value="1"/>
</dbReference>
<feature type="region of interest" description="Disordered" evidence="5">
    <location>
        <begin position="395"/>
        <end position="468"/>
    </location>
</feature>
<dbReference type="Gene3D" id="3.30.40.10">
    <property type="entry name" value="Zinc/RING finger domain, C3HC4 (zinc finger)"/>
    <property type="match status" value="1"/>
</dbReference>
<evidence type="ECO:0000256" key="1">
    <source>
        <dbReference type="ARBA" id="ARBA00022771"/>
    </source>
</evidence>
<evidence type="ECO:0000313" key="7">
    <source>
        <dbReference type="EMBL" id="GFO15985.1"/>
    </source>
</evidence>
<feature type="region of interest" description="Disordered" evidence="5">
    <location>
        <begin position="666"/>
        <end position="693"/>
    </location>
</feature>
<keyword evidence="2" id="KW-0862">Zinc</keyword>
<dbReference type="Pfam" id="PF13923">
    <property type="entry name" value="zf-C3HC4_2"/>
    <property type="match status" value="1"/>
</dbReference>
<keyword evidence="4" id="KW-0175">Coiled coil</keyword>
<feature type="region of interest" description="Disordered" evidence="5">
    <location>
        <begin position="491"/>
        <end position="571"/>
    </location>
</feature>
<organism evidence="7 8">
    <name type="scientific">Plakobranchus ocellatus</name>
    <dbReference type="NCBI Taxonomy" id="259542"/>
    <lineage>
        <taxon>Eukaryota</taxon>
        <taxon>Metazoa</taxon>
        <taxon>Spiralia</taxon>
        <taxon>Lophotrochozoa</taxon>
        <taxon>Mollusca</taxon>
        <taxon>Gastropoda</taxon>
        <taxon>Heterobranchia</taxon>
        <taxon>Euthyneura</taxon>
        <taxon>Panpulmonata</taxon>
        <taxon>Sacoglossa</taxon>
        <taxon>Placobranchoidea</taxon>
        <taxon>Plakobranchidae</taxon>
        <taxon>Plakobranchus</taxon>
    </lineage>
</organism>
<dbReference type="GO" id="GO:0004842">
    <property type="term" value="F:ubiquitin-protein transferase activity"/>
    <property type="evidence" value="ECO:0007669"/>
    <property type="project" value="InterPro"/>
</dbReference>
<dbReference type="Proteomes" id="UP000735302">
    <property type="component" value="Unassembled WGS sequence"/>
</dbReference>
<evidence type="ECO:0000313" key="8">
    <source>
        <dbReference type="Proteomes" id="UP000735302"/>
    </source>
</evidence>
<dbReference type="SUPFAM" id="SSF57850">
    <property type="entry name" value="RING/U-box"/>
    <property type="match status" value="1"/>
</dbReference>
<dbReference type="EMBL" id="BLXT01004632">
    <property type="protein sequence ID" value="GFO15985.1"/>
    <property type="molecule type" value="Genomic_DNA"/>
</dbReference>
<comment type="caution">
    <text evidence="7">The sequence shown here is derived from an EMBL/GenBank/DDBJ whole genome shotgun (WGS) entry which is preliminary data.</text>
</comment>
<accession>A0AAV4B5Z0</accession>
<evidence type="ECO:0000256" key="2">
    <source>
        <dbReference type="ARBA" id="ARBA00022833"/>
    </source>
</evidence>
<reference evidence="7 8" key="1">
    <citation type="journal article" date="2021" name="Elife">
        <title>Chloroplast acquisition without the gene transfer in kleptoplastic sea slugs, Plakobranchus ocellatus.</title>
        <authorList>
            <person name="Maeda T."/>
            <person name="Takahashi S."/>
            <person name="Yoshida T."/>
            <person name="Shimamura S."/>
            <person name="Takaki Y."/>
            <person name="Nagai Y."/>
            <person name="Toyoda A."/>
            <person name="Suzuki Y."/>
            <person name="Arimoto A."/>
            <person name="Ishii H."/>
            <person name="Satoh N."/>
            <person name="Nishiyama T."/>
            <person name="Hasebe M."/>
            <person name="Maruyama T."/>
            <person name="Minagawa J."/>
            <person name="Obokata J."/>
            <person name="Shigenobu S."/>
        </authorList>
    </citation>
    <scope>NUCLEOTIDE SEQUENCE [LARGE SCALE GENOMIC DNA]</scope>
</reference>
<dbReference type="InterPro" id="IPR035691">
    <property type="entry name" value="OBI1_RING-HC"/>
</dbReference>
<feature type="region of interest" description="Disordered" evidence="5">
    <location>
        <begin position="601"/>
        <end position="625"/>
    </location>
</feature>
<evidence type="ECO:0000259" key="6">
    <source>
        <dbReference type="PROSITE" id="PS50089"/>
    </source>
</evidence>
<feature type="compositionally biased region" description="Polar residues" evidence="5">
    <location>
        <begin position="287"/>
        <end position="296"/>
    </location>
</feature>
<evidence type="ECO:0000256" key="5">
    <source>
        <dbReference type="SAM" id="MobiDB-lite"/>
    </source>
</evidence>
<dbReference type="GO" id="GO:0008270">
    <property type="term" value="F:zinc ion binding"/>
    <property type="evidence" value="ECO:0007669"/>
    <property type="project" value="UniProtKB-KW"/>
</dbReference>
<protein>
    <submittedName>
        <fullName evidence="7">RING finger protein 219</fullName>
    </submittedName>
</protein>
<feature type="compositionally biased region" description="Low complexity" evidence="5">
    <location>
        <begin position="143"/>
        <end position="154"/>
    </location>
</feature>
<dbReference type="InterPro" id="IPR001841">
    <property type="entry name" value="Znf_RING"/>
</dbReference>
<dbReference type="PROSITE" id="PS50089">
    <property type="entry name" value="ZF_RING_2"/>
    <property type="match status" value="1"/>
</dbReference>
<dbReference type="AlphaFoldDB" id="A0AAV4B5Z0"/>
<feature type="compositionally biased region" description="Basic and acidic residues" evidence="5">
    <location>
        <begin position="257"/>
        <end position="285"/>
    </location>
</feature>
<dbReference type="SMART" id="SM00184">
    <property type="entry name" value="RING"/>
    <property type="match status" value="1"/>
</dbReference>
<feature type="domain" description="RING-type" evidence="6">
    <location>
        <begin position="22"/>
        <end position="60"/>
    </location>
</feature>
<proteinExistence type="predicted"/>
<evidence type="ECO:0000256" key="4">
    <source>
        <dbReference type="SAM" id="Coils"/>
    </source>
</evidence>
<dbReference type="InterPro" id="IPR013083">
    <property type="entry name" value="Znf_RING/FYVE/PHD"/>
</dbReference>
<keyword evidence="1 3" id="KW-0479">Metal-binding</keyword>
<feature type="region of interest" description="Disordered" evidence="5">
    <location>
        <begin position="129"/>
        <end position="160"/>
    </location>
</feature>
<dbReference type="CDD" id="cd16562">
    <property type="entry name" value="RING-HC_RNF219"/>
    <property type="match status" value="1"/>
</dbReference>
<gene>
    <name evidence="7" type="ORF">PoB_004249000</name>
</gene>
<sequence length="996" mass="109876">MATQADADRTKATVSFTLPISCQVCLGKVKQPVVCPNLHVFCERCLEVWLKRNNQCPSCRAVIGPENPAKHIIGGQAEEEHPTRQSCPELRRARFDLLYLEYEDQIEQLKKENLILRTENNILVTQVKESDKAKENGRKEHQQASSSSSGGQSSNPEGPSLLMLTRNLQEAQKLYSDIKTDMTRLKQENSKLKDENVALTRENETLRLELAQRSPKKFGRYTVATLEKKVADQEKEIRQLTKALERSDAYIEELQNRYERDGNDRESHVRNEDTERTGTSDRFHINTEPSRQKQQNVETFSFKCDQPLPSDNARRLLFGKVYAEKSPFTNTNKHQNGVRDAVPGSFSSGSKAQEAAVSSTQEVARHASETPQLMPESILKTNPSVMKGVAAHYQDMDTDQGGDAPQSPKRVHFDVPPPPPRTPEEPLSFDLELPSPMDRSKSTPRDSEYLANSNTGLVSSNTQEESLWEDSEFDIKVKDLLRKNAQTLKRSGSLGKASDQYSHSAKKSNKGQQVKTKKSEMALSKNAKRSTSQEVDDSSRLSMPDMSPGNASSDVSGMDDPDQYLQSNHTDLNISMTPELSDCLRLMDRAEKNMVSVGASLPRGNLGSSNGRQHTAGFSASTTGSSTIKGWEQQFYSSLQTNPYKQPQKDSFLPFSLVGKVEPESEGYGGISSGPVSSSLHPSNLGSRENGSYTSMPSSSSTFSFSLASNPLYQAKESKPFITQSSLAGPSAHLHSNTASSGFGASSRSSTALPSRFDLPVSSSTSVASLAARELSSFAPVSSLAPTTFSFASLISQPLASNTESLKFPTSTSSNFHLRSHGKIGRSPALSSHNDNLLLRSDPQLPSLNSSALDWPEETMPGRLSPFSSLQPDLSISDSVGLLQTRAIKKDHEHRSSSLPRLDEPHSRHHYNYHHRDPQHHALTDNSFQVSMEPPMSGYPQELSNETSSTSDLDVCSSPRSETRRRFSFPFASKSIHGGADSMAGLNDFLEKPEEF</sequence>
<feature type="compositionally biased region" description="Polar residues" evidence="5">
    <location>
        <begin position="680"/>
        <end position="691"/>
    </location>
</feature>
<feature type="compositionally biased region" description="Basic and acidic residues" evidence="5">
    <location>
        <begin position="129"/>
        <end position="142"/>
    </location>
</feature>
<feature type="compositionally biased region" description="Basic and acidic residues" evidence="5">
    <location>
        <begin position="438"/>
        <end position="448"/>
    </location>
</feature>
<name>A0AAV4B5Z0_9GAST</name>
<dbReference type="InterPro" id="IPR039209">
    <property type="entry name" value="OBI1"/>
</dbReference>
<dbReference type="PANTHER" id="PTHR14609:SF1">
    <property type="entry name" value="ORC UBIQUITIN LIGASE 1"/>
    <property type="match status" value="1"/>
</dbReference>
<dbReference type="GO" id="GO:0006275">
    <property type="term" value="P:regulation of DNA replication"/>
    <property type="evidence" value="ECO:0007669"/>
    <property type="project" value="InterPro"/>
</dbReference>
<keyword evidence="8" id="KW-1185">Reference proteome</keyword>
<feature type="coiled-coil region" evidence="4">
    <location>
        <begin position="92"/>
        <end position="119"/>
    </location>
</feature>
<feature type="region of interest" description="Disordered" evidence="5">
    <location>
        <begin position="257"/>
        <end position="296"/>
    </location>
</feature>
<dbReference type="GO" id="GO:0006513">
    <property type="term" value="P:protein monoubiquitination"/>
    <property type="evidence" value="ECO:0007669"/>
    <property type="project" value="InterPro"/>
</dbReference>
<feature type="compositionally biased region" description="Basic and acidic residues" evidence="5">
    <location>
        <begin position="914"/>
        <end position="923"/>
    </location>
</feature>
<feature type="compositionally biased region" description="Low complexity" evidence="5">
    <location>
        <begin position="615"/>
        <end position="625"/>
    </location>
</feature>
<keyword evidence="1 3" id="KW-0863">Zinc-finger</keyword>
<feature type="compositionally biased region" description="Polar residues" evidence="5">
    <location>
        <begin position="942"/>
        <end position="952"/>
    </location>
</feature>